<organism evidence="5 6">
    <name type="scientific">Solanum pennellii</name>
    <name type="common">Tomato</name>
    <name type="synonym">Lycopersicon pennellii</name>
    <dbReference type="NCBI Taxonomy" id="28526"/>
    <lineage>
        <taxon>Eukaryota</taxon>
        <taxon>Viridiplantae</taxon>
        <taxon>Streptophyta</taxon>
        <taxon>Embryophyta</taxon>
        <taxon>Tracheophyta</taxon>
        <taxon>Spermatophyta</taxon>
        <taxon>Magnoliopsida</taxon>
        <taxon>eudicotyledons</taxon>
        <taxon>Gunneridae</taxon>
        <taxon>Pentapetalae</taxon>
        <taxon>asterids</taxon>
        <taxon>lamiids</taxon>
        <taxon>Solanales</taxon>
        <taxon>Solanaceae</taxon>
        <taxon>Solanoideae</taxon>
        <taxon>Solaneae</taxon>
        <taxon>Solanum</taxon>
        <taxon>Solanum subgen. Lycopersicon</taxon>
    </lineage>
</organism>
<reference evidence="6" key="2">
    <citation type="submission" date="2025-08" db="UniProtKB">
        <authorList>
            <consortium name="RefSeq"/>
        </authorList>
    </citation>
    <scope>IDENTIFICATION</scope>
</reference>
<sequence length="149" mass="16887">MDNIIGEDNEFTVSGAGVTAYLDLLEKSCSCREYDLIKIPCAQAMAALRLKHDNEYGMSIYDYSFPLYKVELYLLAILDSINVVPLESECCVPEELLNVKTLPPLVNTKCVRKRVKGVGENFMRKRRNKCSICKRTGHKRTTCVNNNKS</sequence>
<gene>
    <name evidence="6" type="primary">LOC107009855</name>
</gene>
<keyword evidence="2" id="KW-0863">Zinc-finger</keyword>
<proteinExistence type="predicted"/>
<evidence type="ECO:0000256" key="1">
    <source>
        <dbReference type="ARBA" id="ARBA00022723"/>
    </source>
</evidence>
<keyword evidence="3" id="KW-0862">Zinc</keyword>
<dbReference type="Pfam" id="PF04434">
    <property type="entry name" value="SWIM"/>
    <property type="match status" value="1"/>
</dbReference>
<dbReference type="InterPro" id="IPR006564">
    <property type="entry name" value="Znf_PMZ"/>
</dbReference>
<protein>
    <submittedName>
        <fullName evidence="6">Uncharacterized protein LOC107009855</fullName>
    </submittedName>
</protein>
<evidence type="ECO:0000259" key="4">
    <source>
        <dbReference type="SMART" id="SM00575"/>
    </source>
</evidence>
<dbReference type="RefSeq" id="XP_015064663.1">
    <property type="nucleotide sequence ID" value="XM_015209177.1"/>
</dbReference>
<keyword evidence="5" id="KW-1185">Reference proteome</keyword>
<dbReference type="GeneID" id="107009855"/>
<keyword evidence="1" id="KW-0479">Metal-binding</keyword>
<evidence type="ECO:0000256" key="2">
    <source>
        <dbReference type="ARBA" id="ARBA00022771"/>
    </source>
</evidence>
<dbReference type="InterPro" id="IPR007527">
    <property type="entry name" value="Znf_SWIM"/>
</dbReference>
<evidence type="ECO:0000313" key="6">
    <source>
        <dbReference type="RefSeq" id="XP_015064663.1"/>
    </source>
</evidence>
<feature type="domain" description="Zinc finger PMZ-type" evidence="4">
    <location>
        <begin position="27"/>
        <end position="54"/>
    </location>
</feature>
<evidence type="ECO:0000256" key="3">
    <source>
        <dbReference type="ARBA" id="ARBA00022833"/>
    </source>
</evidence>
<reference evidence="5" key="1">
    <citation type="journal article" date="2014" name="Nat. Genet.">
        <title>The genome of the stress-tolerant wild tomato species Solanum pennellii.</title>
        <authorList>
            <person name="Bolger A."/>
            <person name="Scossa F."/>
            <person name="Bolger M.E."/>
            <person name="Lanz C."/>
            <person name="Maumus F."/>
            <person name="Tohge T."/>
            <person name="Quesneville H."/>
            <person name="Alseekh S."/>
            <person name="Sorensen I."/>
            <person name="Lichtenstein G."/>
            <person name="Fich E.A."/>
            <person name="Conte M."/>
            <person name="Keller H."/>
            <person name="Schneeberger K."/>
            <person name="Schwacke R."/>
            <person name="Ofner I."/>
            <person name="Vrebalov J."/>
            <person name="Xu Y."/>
            <person name="Osorio S."/>
            <person name="Aflitos S.A."/>
            <person name="Schijlen E."/>
            <person name="Jimenez-Gomez J.M."/>
            <person name="Ryngajllo M."/>
            <person name="Kimura S."/>
            <person name="Kumar R."/>
            <person name="Koenig D."/>
            <person name="Headland L.R."/>
            <person name="Maloof J.N."/>
            <person name="Sinha N."/>
            <person name="van Ham R.C."/>
            <person name="Lankhorst R.K."/>
            <person name="Mao L."/>
            <person name="Vogel A."/>
            <person name="Arsova B."/>
            <person name="Panstruga R."/>
            <person name="Fei Z."/>
            <person name="Rose J.K."/>
            <person name="Zamir D."/>
            <person name="Carrari F."/>
            <person name="Giovannoni J.J."/>
            <person name="Weigel D."/>
            <person name="Usadel B."/>
            <person name="Fernie A.R."/>
        </authorList>
    </citation>
    <scope>NUCLEOTIDE SEQUENCE [LARGE SCALE GENOMIC DNA]</scope>
    <source>
        <strain evidence="5">cv. LA0716</strain>
    </source>
</reference>
<name>A0ABM1G1L6_SOLPN</name>
<dbReference type="SMART" id="SM00575">
    <property type="entry name" value="ZnF_PMZ"/>
    <property type="match status" value="1"/>
</dbReference>
<evidence type="ECO:0000313" key="5">
    <source>
        <dbReference type="Proteomes" id="UP000694930"/>
    </source>
</evidence>
<dbReference type="Proteomes" id="UP000694930">
    <property type="component" value="Chromosome 2"/>
</dbReference>
<accession>A0ABM1G1L6</accession>